<reference evidence="1 2" key="1">
    <citation type="journal article" date="2023" name="Plants (Basel)">
        <title>Bridging the Gap: Combining Genomics and Transcriptomics Approaches to Understand Stylosanthes scabra, an Orphan Legume from the Brazilian Caatinga.</title>
        <authorList>
            <person name="Ferreira-Neto J.R.C."/>
            <person name="da Silva M.D."/>
            <person name="Binneck E."/>
            <person name="de Melo N.F."/>
            <person name="da Silva R.H."/>
            <person name="de Melo A.L.T.M."/>
            <person name="Pandolfi V."/>
            <person name="Bustamante F.O."/>
            <person name="Brasileiro-Vidal A.C."/>
            <person name="Benko-Iseppon A.M."/>
        </authorList>
    </citation>
    <scope>NUCLEOTIDE SEQUENCE [LARGE SCALE GENOMIC DNA]</scope>
    <source>
        <tissue evidence="1">Leaves</tissue>
    </source>
</reference>
<sequence>MGVVVVVPPSGGRNFHTGAPIDAPFIKVRGSTSKLGRAWEVMKAEKWCLDTQWSGGTTYLCVELRIP</sequence>
<name>A0ABU6ZXS7_9FABA</name>
<feature type="non-terminal residue" evidence="1">
    <location>
        <position position="67"/>
    </location>
</feature>
<dbReference type="EMBL" id="JASCZI010276232">
    <property type="protein sequence ID" value="MED6226764.1"/>
    <property type="molecule type" value="Genomic_DNA"/>
</dbReference>
<keyword evidence="2" id="KW-1185">Reference proteome</keyword>
<evidence type="ECO:0000313" key="2">
    <source>
        <dbReference type="Proteomes" id="UP001341840"/>
    </source>
</evidence>
<accession>A0ABU6ZXS7</accession>
<proteinExistence type="predicted"/>
<gene>
    <name evidence="1" type="ORF">PIB30_106910</name>
</gene>
<evidence type="ECO:0000313" key="1">
    <source>
        <dbReference type="EMBL" id="MED6226764.1"/>
    </source>
</evidence>
<dbReference type="Proteomes" id="UP001341840">
    <property type="component" value="Unassembled WGS sequence"/>
</dbReference>
<comment type="caution">
    <text evidence="1">The sequence shown here is derived from an EMBL/GenBank/DDBJ whole genome shotgun (WGS) entry which is preliminary data.</text>
</comment>
<protein>
    <submittedName>
        <fullName evidence="1">Uncharacterized protein</fullName>
    </submittedName>
</protein>
<organism evidence="1 2">
    <name type="scientific">Stylosanthes scabra</name>
    <dbReference type="NCBI Taxonomy" id="79078"/>
    <lineage>
        <taxon>Eukaryota</taxon>
        <taxon>Viridiplantae</taxon>
        <taxon>Streptophyta</taxon>
        <taxon>Embryophyta</taxon>
        <taxon>Tracheophyta</taxon>
        <taxon>Spermatophyta</taxon>
        <taxon>Magnoliopsida</taxon>
        <taxon>eudicotyledons</taxon>
        <taxon>Gunneridae</taxon>
        <taxon>Pentapetalae</taxon>
        <taxon>rosids</taxon>
        <taxon>fabids</taxon>
        <taxon>Fabales</taxon>
        <taxon>Fabaceae</taxon>
        <taxon>Papilionoideae</taxon>
        <taxon>50 kb inversion clade</taxon>
        <taxon>dalbergioids sensu lato</taxon>
        <taxon>Dalbergieae</taxon>
        <taxon>Pterocarpus clade</taxon>
        <taxon>Stylosanthes</taxon>
    </lineage>
</organism>